<dbReference type="InterPro" id="IPR011701">
    <property type="entry name" value="MFS"/>
</dbReference>
<feature type="transmembrane region" description="Helical" evidence="5">
    <location>
        <begin position="301"/>
        <end position="325"/>
    </location>
</feature>
<evidence type="ECO:0000313" key="7">
    <source>
        <dbReference type="Proteomes" id="UP000281677"/>
    </source>
</evidence>
<feature type="transmembrane region" description="Helical" evidence="5">
    <location>
        <begin position="587"/>
        <end position="606"/>
    </location>
</feature>
<feature type="transmembrane region" description="Helical" evidence="5">
    <location>
        <begin position="519"/>
        <end position="542"/>
    </location>
</feature>
<evidence type="ECO:0000256" key="5">
    <source>
        <dbReference type="SAM" id="Phobius"/>
    </source>
</evidence>
<organism evidence="6 7">
    <name type="scientific">Hortaea werneckii</name>
    <name type="common">Black yeast</name>
    <name type="synonym">Cladosporium werneckii</name>
    <dbReference type="NCBI Taxonomy" id="91943"/>
    <lineage>
        <taxon>Eukaryota</taxon>
        <taxon>Fungi</taxon>
        <taxon>Dikarya</taxon>
        <taxon>Ascomycota</taxon>
        <taxon>Pezizomycotina</taxon>
        <taxon>Dothideomycetes</taxon>
        <taxon>Dothideomycetidae</taxon>
        <taxon>Mycosphaerellales</taxon>
        <taxon>Teratosphaeriaceae</taxon>
        <taxon>Hortaea</taxon>
    </lineage>
</organism>
<dbReference type="Proteomes" id="UP000281677">
    <property type="component" value="Unassembled WGS sequence"/>
</dbReference>
<keyword evidence="2 5" id="KW-0812">Transmembrane</keyword>
<dbReference type="SUPFAM" id="SSF103473">
    <property type="entry name" value="MFS general substrate transporter"/>
    <property type="match status" value="1"/>
</dbReference>
<comment type="caution">
    <text evidence="6">The sequence shown here is derived from an EMBL/GenBank/DDBJ whole genome shotgun (WGS) entry which is preliminary data.</text>
</comment>
<evidence type="ECO:0000256" key="3">
    <source>
        <dbReference type="ARBA" id="ARBA00022989"/>
    </source>
</evidence>
<dbReference type="PANTHER" id="PTHR23502:SF22">
    <property type="entry name" value="MAJOR FACILITATOR SUPERFAMILY (MFS) PROFILE DOMAIN-CONTAINING PROTEIN"/>
    <property type="match status" value="1"/>
</dbReference>
<protein>
    <recommendedName>
        <fullName evidence="8">Major facilitator superfamily (MFS) profile domain-containing protein</fullName>
    </recommendedName>
</protein>
<gene>
    <name evidence="6" type="ORF">D0859_09186</name>
</gene>
<dbReference type="VEuPathDB" id="FungiDB:BTJ68_00934"/>
<keyword evidence="4 5" id="KW-0472">Membrane</keyword>
<proteinExistence type="predicted"/>
<evidence type="ECO:0000256" key="1">
    <source>
        <dbReference type="ARBA" id="ARBA00004141"/>
    </source>
</evidence>
<evidence type="ECO:0000256" key="2">
    <source>
        <dbReference type="ARBA" id="ARBA00022692"/>
    </source>
</evidence>
<feature type="transmembrane region" description="Helical" evidence="5">
    <location>
        <begin position="453"/>
        <end position="472"/>
    </location>
</feature>
<feature type="transmembrane region" description="Helical" evidence="5">
    <location>
        <begin position="331"/>
        <end position="350"/>
    </location>
</feature>
<dbReference type="EMBL" id="QWIT01000282">
    <property type="protein sequence ID" value="RMZ26739.1"/>
    <property type="molecule type" value="Genomic_DNA"/>
</dbReference>
<dbReference type="InterPro" id="IPR036259">
    <property type="entry name" value="MFS_trans_sf"/>
</dbReference>
<feature type="transmembrane region" description="Helical" evidence="5">
    <location>
        <begin position="411"/>
        <end position="433"/>
    </location>
</feature>
<evidence type="ECO:0000313" key="6">
    <source>
        <dbReference type="EMBL" id="RMZ26739.1"/>
    </source>
</evidence>
<feature type="transmembrane region" description="Helical" evidence="5">
    <location>
        <begin position="493"/>
        <end position="513"/>
    </location>
</feature>
<feature type="transmembrane region" description="Helical" evidence="5">
    <location>
        <begin position="210"/>
        <end position="232"/>
    </location>
</feature>
<keyword evidence="3 5" id="KW-1133">Transmembrane helix</keyword>
<evidence type="ECO:0008006" key="8">
    <source>
        <dbReference type="Google" id="ProtNLM"/>
    </source>
</evidence>
<reference evidence="6 7" key="1">
    <citation type="journal article" date="2018" name="BMC Genomics">
        <title>Genomic evidence for intraspecific hybridization in a clonal and extremely halotolerant yeast.</title>
        <authorList>
            <person name="Gostincar C."/>
            <person name="Stajich J.E."/>
            <person name="Zupancic J."/>
            <person name="Zalar P."/>
            <person name="Gunde-Cimerman N."/>
        </authorList>
    </citation>
    <scope>NUCLEOTIDE SEQUENCE [LARGE SCALE GENOMIC DNA]</scope>
    <source>
        <strain evidence="6 7">EXF-120</strain>
    </source>
</reference>
<sequence>MQQDPSSSLKLLKHAAAIYSSRRDIVLVELSARLLSGIACQANTVVKNLDFFLPDGGSTAERALELAWSKGVGHGLGGSSMLDYFNGKPIRQKTLRRPKSFSVSTLGLRHINCSVDMASKQVPDVHEMTSPASPQEPAEARAKFDKHGIKLEPHPSDDPNDPLNWPTSKKCFMLFILCLCAFAGTAQSGANAAGVVVQAMAYGVQPSDMINTVSAVLAGVCTGPIFAMALAHYIGRCPVILWGLLISMCCNVWSGSMTDPGDFIPYAMSRWLGGTFGAFPIALGGGFIVDMFYLHQRGKAFAFYTSSALFGISVANTVSGFIVQYNPWPVQFWWVSVLLAFCAILTAVFLEDTTYARTPNDPINEKAMKTSGLTKKLLTYIPVRGTMENSPQNTHGPFDCILIGLQPPTMLAGFFILIVFAWGGVVLNNLSVYLQNPVAIGGYGFSPVRNAEFSFVNFVSTAAAQLYGFAFNDRLPLWRCKKNGGVWRPEYRLWPVLAAPLVLSPIGLGLFGAANAEHYHFMVLAVAVFFVNMADVMCLPIVNAYVVECFVDYAAEVTTILSFYRQILGLCVNFFLPAWTATVGIRWVFGSMAFFVLVGYGLTAILEWKGPQIRAMSWSKFVDTEDNEELFVKDRE</sequence>
<dbReference type="GO" id="GO:0022857">
    <property type="term" value="F:transmembrane transporter activity"/>
    <property type="evidence" value="ECO:0007669"/>
    <property type="project" value="InterPro"/>
</dbReference>
<dbReference type="Pfam" id="PF07690">
    <property type="entry name" value="MFS_1"/>
    <property type="match status" value="1"/>
</dbReference>
<comment type="subcellular location">
    <subcellularLocation>
        <location evidence="1">Membrane</location>
        <topology evidence="1">Multi-pass membrane protein</topology>
    </subcellularLocation>
</comment>
<feature type="transmembrane region" description="Helical" evidence="5">
    <location>
        <begin position="563"/>
        <end position="581"/>
    </location>
</feature>
<feature type="transmembrane region" description="Helical" evidence="5">
    <location>
        <begin position="171"/>
        <end position="190"/>
    </location>
</feature>
<dbReference type="OrthoDB" id="2533084at2759"/>
<dbReference type="PANTHER" id="PTHR23502">
    <property type="entry name" value="MAJOR FACILITATOR SUPERFAMILY"/>
    <property type="match status" value="1"/>
</dbReference>
<feature type="transmembrane region" description="Helical" evidence="5">
    <location>
        <begin position="276"/>
        <end position="294"/>
    </location>
</feature>
<dbReference type="AlphaFoldDB" id="A0A3M7IMI3"/>
<accession>A0A3M7IMI3</accession>
<feature type="transmembrane region" description="Helical" evidence="5">
    <location>
        <begin position="239"/>
        <end position="256"/>
    </location>
</feature>
<dbReference type="GO" id="GO:0005886">
    <property type="term" value="C:plasma membrane"/>
    <property type="evidence" value="ECO:0007669"/>
    <property type="project" value="TreeGrafter"/>
</dbReference>
<dbReference type="Gene3D" id="1.20.1250.20">
    <property type="entry name" value="MFS general substrate transporter like domains"/>
    <property type="match status" value="1"/>
</dbReference>
<name>A0A3M7IMI3_HORWE</name>
<evidence type="ECO:0000256" key="4">
    <source>
        <dbReference type="ARBA" id="ARBA00023136"/>
    </source>
</evidence>